<dbReference type="Proteomes" id="UP000434241">
    <property type="component" value="Unassembled WGS sequence"/>
</dbReference>
<dbReference type="GO" id="GO:0008641">
    <property type="term" value="F:ubiquitin-like modifier activating enzyme activity"/>
    <property type="evidence" value="ECO:0007669"/>
    <property type="project" value="InterPro"/>
</dbReference>
<evidence type="ECO:0000313" key="3">
    <source>
        <dbReference type="Proteomes" id="UP000434241"/>
    </source>
</evidence>
<sequence length="228" mass="25481">MKTNERSELLLGKEALETLNDKTVLVVGVGGVGSFCVEALVRTGIGHLILIDKDCVEPSNINRQLVATLDTVDQIKVNVLKERISTLNPNCIVDTYAYFYDQTKDDEIFSQPIDFVVDCIDSIQSKKDLMQACIERNIPFLSSMGMARRKDPTKLVVTEVEKTSYDPMAKQIRQWKRKNRIRNKIWVVASLEQPIPVESGQPLPSAIFVPASAGLVLASECVQRLIES</sequence>
<evidence type="ECO:0000313" key="2">
    <source>
        <dbReference type="EMBL" id="MSS55539.1"/>
    </source>
</evidence>
<dbReference type="PANTHER" id="PTHR43267">
    <property type="entry name" value="TRNA THREONYLCARBAMOYLADENOSINE DEHYDRATASE"/>
    <property type="match status" value="1"/>
</dbReference>
<feature type="domain" description="THIF-type NAD/FAD binding fold" evidence="1">
    <location>
        <begin position="10"/>
        <end position="156"/>
    </location>
</feature>
<evidence type="ECO:0000259" key="1">
    <source>
        <dbReference type="Pfam" id="PF00899"/>
    </source>
</evidence>
<name>A0A6N7VEF3_9FIRM</name>
<reference evidence="2 3" key="1">
    <citation type="submission" date="2019-08" db="EMBL/GenBank/DDBJ databases">
        <title>In-depth cultivation of the pig gut microbiome towards novel bacterial diversity and tailored functional studies.</title>
        <authorList>
            <person name="Wylensek D."/>
            <person name="Hitch T.C.A."/>
            <person name="Clavel T."/>
        </authorList>
    </citation>
    <scope>NUCLEOTIDE SEQUENCE [LARGE SCALE GENOMIC DNA]</scope>
    <source>
        <strain evidence="2 3">LKV-472-APC-3</strain>
    </source>
</reference>
<dbReference type="Pfam" id="PF00899">
    <property type="entry name" value="ThiF"/>
    <property type="match status" value="1"/>
</dbReference>
<gene>
    <name evidence="2" type="ORF">FYJ55_01080</name>
</gene>
<dbReference type="InterPro" id="IPR000594">
    <property type="entry name" value="ThiF_NAD_FAD-bd"/>
</dbReference>
<dbReference type="GO" id="GO:0061503">
    <property type="term" value="F:tRNA threonylcarbamoyladenosine dehydratase"/>
    <property type="evidence" value="ECO:0007669"/>
    <property type="project" value="TreeGrafter"/>
</dbReference>
<dbReference type="InterPro" id="IPR045886">
    <property type="entry name" value="ThiF/MoeB/HesA"/>
</dbReference>
<dbReference type="RefSeq" id="WP_154555272.1">
    <property type="nucleotide sequence ID" value="NZ_VUMR01000003.1"/>
</dbReference>
<dbReference type="Gene3D" id="3.40.50.720">
    <property type="entry name" value="NAD(P)-binding Rossmann-like Domain"/>
    <property type="match status" value="1"/>
</dbReference>
<dbReference type="AlphaFoldDB" id="A0A6N7VEF3"/>
<dbReference type="EMBL" id="VUMR01000003">
    <property type="protein sequence ID" value="MSS55539.1"/>
    <property type="molecule type" value="Genomic_DNA"/>
</dbReference>
<keyword evidence="3" id="KW-1185">Reference proteome</keyword>
<accession>A0A6N7VEF3</accession>
<comment type="caution">
    <text evidence="2">The sequence shown here is derived from an EMBL/GenBank/DDBJ whole genome shotgun (WGS) entry which is preliminary data.</text>
</comment>
<dbReference type="SUPFAM" id="SSF69572">
    <property type="entry name" value="Activating enzymes of the ubiquitin-like proteins"/>
    <property type="match status" value="1"/>
</dbReference>
<dbReference type="GeneID" id="93157897"/>
<dbReference type="CDD" id="cd00755">
    <property type="entry name" value="YgdL_like"/>
    <property type="match status" value="1"/>
</dbReference>
<proteinExistence type="predicted"/>
<dbReference type="PANTHER" id="PTHR43267:SF1">
    <property type="entry name" value="TRNA THREONYLCARBAMOYLADENOSINE DEHYDRATASE"/>
    <property type="match status" value="1"/>
</dbReference>
<protein>
    <submittedName>
        <fullName evidence="2">tRNA threonylcarbamoyladenosine dehydratase</fullName>
    </submittedName>
</protein>
<dbReference type="InterPro" id="IPR035985">
    <property type="entry name" value="Ubiquitin-activating_enz"/>
</dbReference>
<organism evidence="2 3">
    <name type="scientific">Holdemanella porci</name>
    <dbReference type="NCBI Taxonomy" id="2652276"/>
    <lineage>
        <taxon>Bacteria</taxon>
        <taxon>Bacillati</taxon>
        <taxon>Bacillota</taxon>
        <taxon>Erysipelotrichia</taxon>
        <taxon>Erysipelotrichales</taxon>
        <taxon>Erysipelotrichaceae</taxon>
        <taxon>Holdemanella</taxon>
    </lineage>
</organism>
<dbReference type="GO" id="GO:0061504">
    <property type="term" value="P:cyclic threonylcarbamoyladenosine biosynthetic process"/>
    <property type="evidence" value="ECO:0007669"/>
    <property type="project" value="TreeGrafter"/>
</dbReference>